<dbReference type="SMART" id="SM00710">
    <property type="entry name" value="PbH1"/>
    <property type="match status" value="4"/>
</dbReference>
<evidence type="ECO:0000256" key="1">
    <source>
        <dbReference type="SAM" id="Phobius"/>
    </source>
</evidence>
<dbReference type="SUPFAM" id="SSF51126">
    <property type="entry name" value="Pectin lyase-like"/>
    <property type="match status" value="1"/>
</dbReference>
<dbReference type="InterPro" id="IPR011050">
    <property type="entry name" value="Pectin_lyase_fold/virulence"/>
</dbReference>
<protein>
    <recommendedName>
        <fullName evidence="2">Right handed beta helix domain-containing protein</fullName>
    </recommendedName>
</protein>
<feature type="domain" description="Right handed beta helix" evidence="2">
    <location>
        <begin position="174"/>
        <end position="360"/>
    </location>
</feature>
<dbReference type="InterPro" id="IPR006626">
    <property type="entry name" value="PbH1"/>
</dbReference>
<keyword evidence="1" id="KW-0812">Transmembrane</keyword>
<evidence type="ECO:0000313" key="4">
    <source>
        <dbReference type="Proteomes" id="UP000318313"/>
    </source>
</evidence>
<dbReference type="OrthoDB" id="9801455at2"/>
<organism evidence="3 4">
    <name type="scientific">Gimesia fumaroli</name>
    <dbReference type="NCBI Taxonomy" id="2527976"/>
    <lineage>
        <taxon>Bacteria</taxon>
        <taxon>Pseudomonadati</taxon>
        <taxon>Planctomycetota</taxon>
        <taxon>Planctomycetia</taxon>
        <taxon>Planctomycetales</taxon>
        <taxon>Planctomycetaceae</taxon>
        <taxon>Gimesia</taxon>
    </lineage>
</organism>
<gene>
    <name evidence="3" type="ORF">Enr17x_18940</name>
</gene>
<keyword evidence="1" id="KW-1133">Transmembrane helix</keyword>
<evidence type="ECO:0000259" key="2">
    <source>
        <dbReference type="Pfam" id="PF13229"/>
    </source>
</evidence>
<reference evidence="3 4" key="1">
    <citation type="submission" date="2019-03" db="EMBL/GenBank/DDBJ databases">
        <title>Deep-cultivation of Planctomycetes and their phenomic and genomic characterization uncovers novel biology.</title>
        <authorList>
            <person name="Wiegand S."/>
            <person name="Jogler M."/>
            <person name="Boedeker C."/>
            <person name="Pinto D."/>
            <person name="Vollmers J."/>
            <person name="Rivas-Marin E."/>
            <person name="Kohn T."/>
            <person name="Peeters S.H."/>
            <person name="Heuer A."/>
            <person name="Rast P."/>
            <person name="Oberbeckmann S."/>
            <person name="Bunk B."/>
            <person name="Jeske O."/>
            <person name="Meyerdierks A."/>
            <person name="Storesund J.E."/>
            <person name="Kallscheuer N."/>
            <person name="Luecker S."/>
            <person name="Lage O.M."/>
            <person name="Pohl T."/>
            <person name="Merkel B.J."/>
            <person name="Hornburger P."/>
            <person name="Mueller R.-W."/>
            <person name="Bruemmer F."/>
            <person name="Labrenz M."/>
            <person name="Spormann A.M."/>
            <person name="Op den Camp H."/>
            <person name="Overmann J."/>
            <person name="Amann R."/>
            <person name="Jetten M.S.M."/>
            <person name="Mascher T."/>
            <person name="Medema M.H."/>
            <person name="Devos D.P."/>
            <person name="Kaster A.-K."/>
            <person name="Ovreas L."/>
            <person name="Rohde M."/>
            <person name="Galperin M.Y."/>
            <person name="Jogler C."/>
        </authorList>
    </citation>
    <scope>NUCLEOTIDE SEQUENCE [LARGE SCALE GENOMIC DNA]</scope>
    <source>
        <strain evidence="3 4">Enr17</strain>
    </source>
</reference>
<accession>A0A518I9S5</accession>
<name>A0A518I9S5_9PLAN</name>
<dbReference type="InterPro" id="IPR012334">
    <property type="entry name" value="Pectin_lyas_fold"/>
</dbReference>
<evidence type="ECO:0000313" key="3">
    <source>
        <dbReference type="EMBL" id="QDV49873.1"/>
    </source>
</evidence>
<dbReference type="Pfam" id="PF13229">
    <property type="entry name" value="Beta_helix"/>
    <property type="match status" value="1"/>
</dbReference>
<keyword evidence="4" id="KW-1185">Reference proteome</keyword>
<dbReference type="AlphaFoldDB" id="A0A518I9S5"/>
<dbReference type="Gene3D" id="2.160.20.10">
    <property type="entry name" value="Single-stranded right-handed beta-helix, Pectin lyase-like"/>
    <property type="match status" value="1"/>
</dbReference>
<dbReference type="RefSeq" id="WP_145307969.1">
    <property type="nucleotide sequence ID" value="NZ_CP037452.1"/>
</dbReference>
<feature type="transmembrane region" description="Helical" evidence="1">
    <location>
        <begin position="12"/>
        <end position="33"/>
    </location>
</feature>
<dbReference type="EMBL" id="CP037452">
    <property type="protein sequence ID" value="QDV49873.1"/>
    <property type="molecule type" value="Genomic_DNA"/>
</dbReference>
<keyword evidence="1" id="KW-0472">Membrane</keyword>
<proteinExistence type="predicted"/>
<dbReference type="InterPro" id="IPR039448">
    <property type="entry name" value="Beta_helix"/>
</dbReference>
<dbReference type="KEGG" id="gfm:Enr17x_18940"/>
<sequence>MNKICNREHVTITSRCGFLIAIVMASVTVPAIAEKLRIVPTFESAGLYWKSADGALNQPCTVRYRVSPSGKWKQGFPLWYDDRDNQWGKEFRGSLVHLSPGVIYDVEVRAGITVARNKFQTWPKQFPVGVQHRQTAISNHPLIIRKSGTANAYAVYEPASESAIIDVKYQHDRCIRIENASYVIIRGLTLRGAIRNGIELVGDVHDVIIEGCDISGWGRIAQDSWGVQADSAIFSRSSQLTRIVLQHNLIHHPRGDANNWNELRPTPQNPRNYHPGGPQAVLLAESAGNHVIRYNTIYSDDDHQFNDILGAAKNYSRRGFPNCDSDIYGNRLSHCWDDAIESEGANRNVRIWGNYTEKTMVHVATATTSVGPLYIWRNIAGETRRSNTGSPDKIKRGGFLKTSDRLGGGRIYVFHNTLLQPPPTKDARNTRGAQLGMGTGGPMANTVSRNNIFHTSAKGGPFQDRTRDLAGDYDYDLYNGRLLIPTHERHGIEGTPLYQPRPTVGSTSSPYTLSPDSAGVDRGVLIPNFNDDFTGSAPDIGAHEIGSESMQFGVNGEQQLK</sequence>
<dbReference type="Proteomes" id="UP000318313">
    <property type="component" value="Chromosome"/>
</dbReference>